<reference evidence="3 4" key="1">
    <citation type="submission" date="2013-03" db="EMBL/GenBank/DDBJ databases">
        <title>The Genome Sequence of Acinetobacter tandoii CIP 107469.</title>
        <authorList>
            <consortium name="The Broad Institute Genome Sequencing Platform"/>
            <consortium name="The Broad Institute Genome Sequencing Center for Infectious Disease"/>
            <person name="Cerqueira G."/>
            <person name="Feldgarden M."/>
            <person name="Courvalin P."/>
            <person name="Perichon B."/>
            <person name="Grillot-Courvalin C."/>
            <person name="Clermont D."/>
            <person name="Rocha E."/>
            <person name="Yoon E.-J."/>
            <person name="Nemec A."/>
            <person name="Walker B."/>
            <person name="Young S.K."/>
            <person name="Zeng Q."/>
            <person name="Gargeya S."/>
            <person name="Fitzgerald M."/>
            <person name="Haas B."/>
            <person name="Abouelleil A."/>
            <person name="Alvarado L."/>
            <person name="Arachchi H.M."/>
            <person name="Berlin A.M."/>
            <person name="Chapman S.B."/>
            <person name="Dewar J."/>
            <person name="Goldberg J."/>
            <person name="Griggs A."/>
            <person name="Gujja S."/>
            <person name="Hansen M."/>
            <person name="Howarth C."/>
            <person name="Imamovic A."/>
            <person name="Larimer J."/>
            <person name="McCowan C."/>
            <person name="Murphy C."/>
            <person name="Neiman D."/>
            <person name="Pearson M."/>
            <person name="Priest M."/>
            <person name="Roberts A."/>
            <person name="Saif S."/>
            <person name="Shea T."/>
            <person name="Sisk P."/>
            <person name="Sykes S."/>
            <person name="Wortman J."/>
            <person name="Nusbaum C."/>
            <person name="Birren B."/>
        </authorList>
    </citation>
    <scope>NUCLEOTIDE SEQUENCE [LARGE SCALE GENOMIC DNA]</scope>
    <source>
        <strain evidence="3 4">CIP 107469</strain>
    </source>
</reference>
<dbReference type="Gene3D" id="2.60.40.10">
    <property type="entry name" value="Immunoglobulins"/>
    <property type="match status" value="2"/>
</dbReference>
<name>R9B4K8_9GAMM</name>
<keyword evidence="1" id="KW-0732">Signal</keyword>
<dbReference type="Proteomes" id="UP000016201">
    <property type="component" value="Unassembled WGS sequence"/>
</dbReference>
<dbReference type="OrthoDB" id="5522233at2"/>
<dbReference type="eggNOG" id="COG2831">
    <property type="taxonomic scope" value="Bacteria"/>
</dbReference>
<keyword evidence="4" id="KW-1185">Reference proteome</keyword>
<gene>
    <name evidence="3" type="ORF">I593_01158</name>
</gene>
<feature type="signal peptide" evidence="1">
    <location>
        <begin position="1"/>
        <end position="26"/>
    </location>
</feature>
<dbReference type="AlphaFoldDB" id="R9B4K8"/>
<dbReference type="PROSITE" id="PS51257">
    <property type="entry name" value="PROKAR_LIPOPROTEIN"/>
    <property type="match status" value="1"/>
</dbReference>
<feature type="domain" description="Big-1" evidence="2">
    <location>
        <begin position="63"/>
        <end position="152"/>
    </location>
</feature>
<dbReference type="EMBL" id="AQFM01000032">
    <property type="protein sequence ID" value="EOR09449.1"/>
    <property type="molecule type" value="Genomic_DNA"/>
</dbReference>
<accession>R9B4K8</accession>
<dbReference type="PATRIC" id="fig|1120927.3.peg.1115"/>
<comment type="caution">
    <text evidence="3">The sequence shown here is derived from an EMBL/GenBank/DDBJ whole genome shotgun (WGS) entry which is preliminary data.</text>
</comment>
<proteinExistence type="predicted"/>
<protein>
    <recommendedName>
        <fullName evidence="2">Big-1 domain-containing protein</fullName>
    </recommendedName>
</protein>
<feature type="chain" id="PRO_5004471068" description="Big-1 domain-containing protein" evidence="1">
    <location>
        <begin position="27"/>
        <end position="672"/>
    </location>
</feature>
<evidence type="ECO:0000256" key="1">
    <source>
        <dbReference type="SAM" id="SignalP"/>
    </source>
</evidence>
<evidence type="ECO:0000259" key="2">
    <source>
        <dbReference type="PROSITE" id="PS51127"/>
    </source>
</evidence>
<dbReference type="PROSITE" id="PS51127">
    <property type="entry name" value="BIG1"/>
    <property type="match status" value="1"/>
</dbReference>
<organism evidence="3 4">
    <name type="scientific">Acinetobacter tandoii DSM 14970 = CIP 107469</name>
    <dbReference type="NCBI Taxonomy" id="1120927"/>
    <lineage>
        <taxon>Bacteria</taxon>
        <taxon>Pseudomonadati</taxon>
        <taxon>Pseudomonadota</taxon>
        <taxon>Gammaproteobacteria</taxon>
        <taxon>Moraxellales</taxon>
        <taxon>Moraxellaceae</taxon>
        <taxon>Acinetobacter</taxon>
    </lineage>
</organism>
<evidence type="ECO:0000313" key="4">
    <source>
        <dbReference type="Proteomes" id="UP000016201"/>
    </source>
</evidence>
<evidence type="ECO:0000313" key="3">
    <source>
        <dbReference type="EMBL" id="EOR09449.1"/>
    </source>
</evidence>
<sequence length="672" mass="69292">MNNKQIGLKLSTIALCVLLASCGGGGSGGYFENNNSGGVSTGGGSSTSAVNIGTISLFDVNNKATTAVTIAGATASVKVTDSSGKGISGALVKFTGGGVEFGTSNGAVLTNAEGVASIAIKPTNITDTGSYQLSATAEYDGKTATSKPYYFTLQAANILFANLAAVNPTLESGASTNINLKTQDASTGENQNNVTVNFTTSCGTFDNSSVVSSNQGDVTSTYKAIDANGKLCEGTQTITVSGSNGAISKTISVNIASIEANSLVYTSDAVNLGIQSSGSASSGQIEFTVYANGVPASNKDVNIELVRGPEGLSFVTFGNKTAKTLKSDSTGKIVVNLYPGNKPGPVEIKATLASNSNVYALSKNVAISTGRVTQNGLSISVSKNSLQNDKDGDTAIVTARMVDRVGNPVPDGTVISFLAEGGSITPNCASTEGACSVTLATQNPRPVDNRVTVLAYVEGDKSFIDVDGDNVYNAAVDKLEDKLGNSTNIGDFFRDDNEDNTYNANLGEFIYKRGAKGTCGASLMTEPNIAGTCDTNLDAVIRQQLIFAFASDTPTFYGVSGVNTIMTDITSNIFTFQVYGNSAKTVPMPSGTTVAVTVKDNTDNNLDCEADILSGDVKVPSVVAMLTPSTFTLDSNEGVKYTARLQKCVVGDDVKITINAPNKITTRIITLN</sequence>
<dbReference type="InterPro" id="IPR013783">
    <property type="entry name" value="Ig-like_fold"/>
</dbReference>
<dbReference type="InterPro" id="IPR003344">
    <property type="entry name" value="Big_1_dom"/>
</dbReference>
<dbReference type="RefSeq" id="WP_016166257.1">
    <property type="nucleotide sequence ID" value="NZ_JHZG01000009.1"/>
</dbReference>